<dbReference type="InterPro" id="IPR036010">
    <property type="entry name" value="2Fe-2S_ferredoxin-like_sf"/>
</dbReference>
<dbReference type="PANTHER" id="PTHR23426">
    <property type="entry name" value="FERREDOXIN/ADRENODOXIN"/>
    <property type="match status" value="1"/>
</dbReference>
<dbReference type="InterPro" id="IPR001041">
    <property type="entry name" value="2Fe-2S_ferredoxin-type"/>
</dbReference>
<dbReference type="SUPFAM" id="SSF54292">
    <property type="entry name" value="2Fe-2S ferredoxin-like"/>
    <property type="match status" value="1"/>
</dbReference>
<evidence type="ECO:0000256" key="3">
    <source>
        <dbReference type="ARBA" id="ARBA00022723"/>
    </source>
</evidence>
<accession>A0AAP5GX24</accession>
<evidence type="ECO:0000256" key="4">
    <source>
        <dbReference type="ARBA" id="ARBA00023004"/>
    </source>
</evidence>
<comment type="similarity">
    <text evidence="1">Belongs to the adrenodoxin/putidaredoxin family.</text>
</comment>
<dbReference type="PROSITE" id="PS51085">
    <property type="entry name" value="2FE2S_FER_2"/>
    <property type="match status" value="1"/>
</dbReference>
<comment type="caution">
    <text evidence="8">The sequence shown here is derived from an EMBL/GenBank/DDBJ whole genome shotgun (WGS) entry which is preliminary data.</text>
</comment>
<keyword evidence="4" id="KW-0408">Iron</keyword>
<dbReference type="Pfam" id="PF00111">
    <property type="entry name" value="Fer2"/>
    <property type="match status" value="1"/>
</dbReference>
<keyword evidence="3" id="KW-0479">Metal-binding</keyword>
<dbReference type="PANTHER" id="PTHR23426:SF65">
    <property type="entry name" value="FERREDOXIN-2, MITOCHONDRIAL"/>
    <property type="match status" value="1"/>
</dbReference>
<dbReference type="Proteomes" id="UP001254832">
    <property type="component" value="Unassembled WGS sequence"/>
</dbReference>
<evidence type="ECO:0000256" key="1">
    <source>
        <dbReference type="ARBA" id="ARBA00010914"/>
    </source>
</evidence>
<organism evidence="8 9">
    <name type="scientific">Paenibacillus amylolyticus</name>
    <dbReference type="NCBI Taxonomy" id="1451"/>
    <lineage>
        <taxon>Bacteria</taxon>
        <taxon>Bacillati</taxon>
        <taxon>Bacillota</taxon>
        <taxon>Bacilli</taxon>
        <taxon>Bacillales</taxon>
        <taxon>Paenibacillaceae</taxon>
        <taxon>Paenibacillus</taxon>
    </lineage>
</organism>
<feature type="domain" description="2Fe-2S ferredoxin-type" evidence="7">
    <location>
        <begin position="3"/>
        <end position="97"/>
    </location>
</feature>
<dbReference type="CDD" id="cd00207">
    <property type="entry name" value="fer2"/>
    <property type="match status" value="1"/>
</dbReference>
<dbReference type="InterPro" id="IPR001055">
    <property type="entry name" value="Adrenodoxin-like"/>
</dbReference>
<comment type="cofactor">
    <cofactor evidence="6">
        <name>[2Fe-2S] cluster</name>
        <dbReference type="ChEBI" id="CHEBI:190135"/>
    </cofactor>
</comment>
<dbReference type="EMBL" id="JAVDTR010000001">
    <property type="protein sequence ID" value="MDR6722160.1"/>
    <property type="molecule type" value="Genomic_DNA"/>
</dbReference>
<evidence type="ECO:0000259" key="7">
    <source>
        <dbReference type="PROSITE" id="PS51085"/>
    </source>
</evidence>
<dbReference type="GO" id="GO:0051537">
    <property type="term" value="F:2 iron, 2 sulfur cluster binding"/>
    <property type="evidence" value="ECO:0007669"/>
    <property type="project" value="UniProtKB-KW"/>
</dbReference>
<dbReference type="GO" id="GO:0046872">
    <property type="term" value="F:metal ion binding"/>
    <property type="evidence" value="ECO:0007669"/>
    <property type="project" value="UniProtKB-KW"/>
</dbReference>
<sequence>MEQIITFLPDQKSIRLKAGVTLLNAARRAGVKITTRCDGKAACLMCKVRVDEDYAHALYPPTDAEKRKLGQLLEQGTRLACQAKVGASLSVHVPEDPLKAAIRKQLERQQKEDDDWF</sequence>
<name>A0AAP5GX24_PAEAM</name>
<proteinExistence type="inferred from homology"/>
<gene>
    <name evidence="8" type="ORF">J2W91_000608</name>
</gene>
<dbReference type="Gene3D" id="3.10.20.30">
    <property type="match status" value="1"/>
</dbReference>
<protein>
    <submittedName>
        <fullName evidence="8">Uncharacterized 2Fe-2S/4Fe-4S cluster protein (DUF4445 family)</fullName>
    </submittedName>
</protein>
<dbReference type="RefSeq" id="WP_056696698.1">
    <property type="nucleotide sequence ID" value="NZ_JAVDTR010000001.1"/>
</dbReference>
<dbReference type="GO" id="GO:0140647">
    <property type="term" value="P:P450-containing electron transport chain"/>
    <property type="evidence" value="ECO:0007669"/>
    <property type="project" value="InterPro"/>
</dbReference>
<dbReference type="AlphaFoldDB" id="A0AAP5GX24"/>
<evidence type="ECO:0000256" key="6">
    <source>
        <dbReference type="ARBA" id="ARBA00034078"/>
    </source>
</evidence>
<evidence type="ECO:0000313" key="9">
    <source>
        <dbReference type="Proteomes" id="UP001254832"/>
    </source>
</evidence>
<keyword evidence="2" id="KW-0001">2Fe-2S</keyword>
<evidence type="ECO:0000256" key="2">
    <source>
        <dbReference type="ARBA" id="ARBA00022714"/>
    </source>
</evidence>
<dbReference type="GO" id="GO:0009055">
    <property type="term" value="F:electron transfer activity"/>
    <property type="evidence" value="ECO:0007669"/>
    <property type="project" value="TreeGrafter"/>
</dbReference>
<evidence type="ECO:0000256" key="5">
    <source>
        <dbReference type="ARBA" id="ARBA00023014"/>
    </source>
</evidence>
<dbReference type="InterPro" id="IPR012675">
    <property type="entry name" value="Beta-grasp_dom_sf"/>
</dbReference>
<evidence type="ECO:0000313" key="8">
    <source>
        <dbReference type="EMBL" id="MDR6722160.1"/>
    </source>
</evidence>
<reference evidence="8" key="1">
    <citation type="submission" date="2023-07" db="EMBL/GenBank/DDBJ databases">
        <title>Sorghum-associated microbial communities from plants grown in Nebraska, USA.</title>
        <authorList>
            <person name="Schachtman D."/>
        </authorList>
    </citation>
    <scope>NUCLEOTIDE SEQUENCE</scope>
    <source>
        <strain evidence="8">BE80</strain>
    </source>
</reference>
<keyword evidence="5" id="KW-0411">Iron-sulfur</keyword>